<dbReference type="RefSeq" id="WP_033057808.1">
    <property type="nucleotide sequence ID" value="NZ_AZQQ01000080.1"/>
</dbReference>
<accession>A0A059L0L2</accession>
<organism evidence="2 3">
    <name type="scientific">Pseudomonas mandelii PD30</name>
    <dbReference type="NCBI Taxonomy" id="1419583"/>
    <lineage>
        <taxon>Bacteria</taxon>
        <taxon>Pseudomonadati</taxon>
        <taxon>Pseudomonadota</taxon>
        <taxon>Gammaproteobacteria</taxon>
        <taxon>Pseudomonadales</taxon>
        <taxon>Pseudomonadaceae</taxon>
        <taxon>Pseudomonas</taxon>
    </lineage>
</organism>
<proteinExistence type="predicted"/>
<dbReference type="Proteomes" id="UP000026739">
    <property type="component" value="Unassembled WGS sequence"/>
</dbReference>
<evidence type="ECO:0000256" key="1">
    <source>
        <dbReference type="SAM" id="Phobius"/>
    </source>
</evidence>
<name>A0A059L0L2_9PSED</name>
<gene>
    <name evidence="2" type="ORF">V466_15770</name>
</gene>
<feature type="transmembrane region" description="Helical" evidence="1">
    <location>
        <begin position="12"/>
        <end position="33"/>
    </location>
</feature>
<dbReference type="InterPro" id="IPR018681">
    <property type="entry name" value="DUF2165_transmembrane"/>
</dbReference>
<reference evidence="2 3" key="1">
    <citation type="submission" date="2013-12" db="EMBL/GenBank/DDBJ databases">
        <authorList>
            <person name="Formusa P.A."/>
            <person name="Habash M."/>
            <person name="Lee H."/>
            <person name="Trevors J.T."/>
        </authorList>
    </citation>
    <scope>NUCLEOTIDE SEQUENCE [LARGE SCALE GENOMIC DNA]</scope>
    <source>
        <strain evidence="2 3">PD30</strain>
    </source>
</reference>
<comment type="caution">
    <text evidence="2">The sequence shown here is derived from an EMBL/GenBank/DDBJ whole genome shotgun (WGS) entry which is preliminary data.</text>
</comment>
<evidence type="ECO:0000313" key="2">
    <source>
        <dbReference type="EMBL" id="KDD67857.1"/>
    </source>
</evidence>
<keyword evidence="1" id="KW-1133">Transmembrane helix</keyword>
<feature type="transmembrane region" description="Helical" evidence="1">
    <location>
        <begin position="148"/>
        <end position="165"/>
    </location>
</feature>
<evidence type="ECO:0000313" key="3">
    <source>
        <dbReference type="Proteomes" id="UP000026739"/>
    </source>
</evidence>
<dbReference type="eggNOG" id="COG5472">
    <property type="taxonomic scope" value="Bacteria"/>
</dbReference>
<dbReference type="AlphaFoldDB" id="A0A059L0L2"/>
<protein>
    <submittedName>
        <fullName evidence="2">Membrane protein</fullName>
    </submittedName>
</protein>
<keyword evidence="1" id="KW-0812">Transmembrane</keyword>
<feature type="transmembrane region" description="Helical" evidence="1">
    <location>
        <begin position="72"/>
        <end position="92"/>
    </location>
</feature>
<dbReference type="EMBL" id="AZQQ01000080">
    <property type="protein sequence ID" value="KDD67857.1"/>
    <property type="molecule type" value="Genomic_DNA"/>
</dbReference>
<keyword evidence="1" id="KW-0472">Membrane</keyword>
<sequence length="169" mass="20088">MNYLTTDKLIRYSKVILMAYISFFGLMVMYSNFTDYSSNYEYVGHILSMDTTRENLNLSYRAITSPMLHHRIYWFIITLEVIYTAFCLLGTYHLYRNINTPAAVFHEAKKFAIIGLLLGFFVYYICLQVIGTEWFNMDESATWNAKDWARHIVDFMFPLLIYIVIKIER</sequence>
<dbReference type="Pfam" id="PF09933">
    <property type="entry name" value="DUF2165"/>
    <property type="match status" value="1"/>
</dbReference>
<feature type="transmembrane region" description="Helical" evidence="1">
    <location>
        <begin position="113"/>
        <end position="136"/>
    </location>
</feature>